<proteinExistence type="predicted"/>
<dbReference type="EMBL" id="JBHLWK010000027">
    <property type="protein sequence ID" value="MFC0206422.1"/>
    <property type="molecule type" value="Genomic_DNA"/>
</dbReference>
<reference evidence="1 2" key="1">
    <citation type="submission" date="2024-09" db="EMBL/GenBank/DDBJ databases">
        <authorList>
            <person name="Sun Q."/>
            <person name="Mori K."/>
        </authorList>
    </citation>
    <scope>NUCLEOTIDE SEQUENCE [LARGE SCALE GENOMIC DNA]</scope>
    <source>
        <strain evidence="1 2">CCM 7706</strain>
    </source>
</reference>
<sequence>MGMPRTLKDMMMFNEGLAYQGDAKTVTLPTLTRKMEGHRGAGMSGEVQMDMGMEAMEASFVCGGPMRQVLRQWGTPTLDGVYIRFAGNYQADDTADVDHIEVIMRGRFSEIEMGDQEVGEPSEFTTTMAVAYYKLVWNGRTELEIDPLNMIEMVDGIDRLAERRALLGIF</sequence>
<keyword evidence="2" id="KW-1185">Reference proteome</keyword>
<protein>
    <submittedName>
        <fullName evidence="1">Phage major tail tube protein</fullName>
    </submittedName>
</protein>
<dbReference type="Proteomes" id="UP001589798">
    <property type="component" value="Unassembled WGS sequence"/>
</dbReference>
<evidence type="ECO:0000313" key="1">
    <source>
        <dbReference type="EMBL" id="MFC0206422.1"/>
    </source>
</evidence>
<organism evidence="1 2">
    <name type="scientific">Novosphingobium soli</name>
    <dbReference type="NCBI Taxonomy" id="574956"/>
    <lineage>
        <taxon>Bacteria</taxon>
        <taxon>Pseudomonadati</taxon>
        <taxon>Pseudomonadota</taxon>
        <taxon>Alphaproteobacteria</taxon>
        <taxon>Sphingomonadales</taxon>
        <taxon>Sphingomonadaceae</taxon>
        <taxon>Novosphingobium</taxon>
    </lineage>
</organism>
<comment type="caution">
    <text evidence="1">The sequence shown here is derived from an EMBL/GenBank/DDBJ whole genome shotgun (WGS) entry which is preliminary data.</text>
</comment>
<dbReference type="Pfam" id="PF04985">
    <property type="entry name" value="Phage_tube"/>
    <property type="match status" value="1"/>
</dbReference>
<evidence type="ECO:0000313" key="2">
    <source>
        <dbReference type="Proteomes" id="UP001589798"/>
    </source>
</evidence>
<dbReference type="RefSeq" id="WP_379489042.1">
    <property type="nucleotide sequence ID" value="NZ_JBHLWK010000027.1"/>
</dbReference>
<dbReference type="NCBIfam" id="TIGR01611">
    <property type="entry name" value="tail_tube"/>
    <property type="match status" value="1"/>
</dbReference>
<accession>A0ABV6D196</accession>
<name>A0ABV6D196_9SPHN</name>
<dbReference type="InterPro" id="IPR006498">
    <property type="entry name" value="Tail_tube"/>
</dbReference>
<gene>
    <name evidence="1" type="ORF">ACFFJC_19325</name>
</gene>